<reference evidence="1" key="1">
    <citation type="submission" date="2021-01" db="EMBL/GenBank/DDBJ databases">
        <authorList>
            <person name="Liang W."/>
            <person name="Lu Z."/>
            <person name="Jiang D."/>
            <person name="Fu Y."/>
            <person name="Xie J."/>
            <person name="Cheng J."/>
            <person name="Lin Y."/>
            <person name="Chen T."/>
        </authorList>
    </citation>
    <scope>NUCLEOTIDE SEQUENCE</scope>
    <source>
        <strain evidence="1">GB375-5</strain>
    </source>
</reference>
<name>A0A8K1MYS3_9VIRU</name>
<keyword evidence="1" id="KW-0696">RNA-directed RNA polymerase</keyword>
<dbReference type="PANTHER" id="PTHR37049:SF4">
    <property type="entry name" value="RHODANESE DOMAIN-CONTAINING PROTEIN"/>
    <property type="match status" value="1"/>
</dbReference>
<dbReference type="GO" id="GO:0003968">
    <property type="term" value="F:RNA-directed RNA polymerase activity"/>
    <property type="evidence" value="ECO:0007669"/>
    <property type="project" value="UniProtKB-KW"/>
</dbReference>
<accession>A0A8K1MYS3</accession>
<dbReference type="PANTHER" id="PTHR37049">
    <property type="entry name" value="PEPTIDASE S41 FAMILY PROTEIN"/>
    <property type="match status" value="1"/>
</dbReference>
<evidence type="ECO:0000313" key="1">
    <source>
        <dbReference type="EMBL" id="UCR95337.1"/>
    </source>
</evidence>
<keyword evidence="1" id="KW-0808">Transferase</keyword>
<organism evidence="1">
    <name type="scientific">Sclerotinia sclerotiorum mitovirus 9-U</name>
    <dbReference type="NCBI Taxonomy" id="2879895"/>
    <lineage>
        <taxon>Viruses</taxon>
        <taxon>Riboviria</taxon>
        <taxon>Orthornavirae</taxon>
        <taxon>Lenarviricota</taxon>
        <taxon>Howeltoviricetes</taxon>
        <taxon>Cryppavirales</taxon>
        <taxon>Mitoviridae</taxon>
        <taxon>Mitovirus</taxon>
    </lineage>
</organism>
<protein>
    <submittedName>
        <fullName evidence="1">RNA-dependent RNA polymerase</fullName>
    </submittedName>
</protein>
<sequence>MPSPSKTLSVVVSVASSLSSLSSTTHGHRSTSTTAVTTASHTVAACAVVSSLSSVARVASPSATPTVDAKLAHDCLNSVPLNTTAALQYVNGLEPYIEWQSDLEYLKDPPAEYFYPPLDVMGKLASVKSNLQTGGLELRARFPPVYSHGRDLTEYGISGLGASGTGGVVYGRAGSHGQWYFFQFEALHIDIWAGVGDFEEGIASMIGWKWTATAFKLSRLAITRTLAGQELPRPFGISLCKKTNLPKMLPLKVRLAILNKDYQLISYVLTVLNLSRLILGTGSVESYDSITAPSTSKLPLTGATVSFVLRRHASHYRLLKLQLVLNRLPKDQQLPRELRLLWTL</sequence>
<dbReference type="InterPro" id="IPR052766">
    <property type="entry name" value="S41A_metabolite_peptidase"/>
</dbReference>
<dbReference type="EMBL" id="MW454893">
    <property type="protein sequence ID" value="UCR95337.1"/>
    <property type="molecule type" value="Genomic_RNA"/>
</dbReference>
<keyword evidence="1" id="KW-0548">Nucleotidyltransferase</keyword>
<proteinExistence type="predicted"/>